<dbReference type="EMBL" id="JAVHUY010000006">
    <property type="protein sequence ID" value="MDQ7904491.1"/>
    <property type="molecule type" value="Genomic_DNA"/>
</dbReference>
<keyword evidence="1 5" id="KW-0489">Methyltransferase</keyword>
<keyword evidence="6" id="KW-1185">Reference proteome</keyword>
<reference evidence="5 6" key="1">
    <citation type="submission" date="2023-08" db="EMBL/GenBank/DDBJ databases">
        <title>Phytohabitans sansha sp. nov., isolated from marine sediment.</title>
        <authorList>
            <person name="Zhao Y."/>
            <person name="Yi K."/>
        </authorList>
    </citation>
    <scope>NUCLEOTIDE SEQUENCE [LARGE SCALE GENOMIC DNA]</scope>
    <source>
        <strain evidence="5 6">ZYX-F-186</strain>
    </source>
</reference>
<proteinExistence type="predicted"/>
<name>A0ABU0ZDJ1_9ACTN</name>
<dbReference type="PANTHER" id="PTHR43591:SF24">
    <property type="entry name" value="2-METHOXY-6-POLYPRENYL-1,4-BENZOQUINOL METHYLASE, MITOCHONDRIAL"/>
    <property type="match status" value="1"/>
</dbReference>
<dbReference type="GO" id="GO:0032259">
    <property type="term" value="P:methylation"/>
    <property type="evidence" value="ECO:0007669"/>
    <property type="project" value="UniProtKB-KW"/>
</dbReference>
<evidence type="ECO:0000313" key="5">
    <source>
        <dbReference type="EMBL" id="MDQ7904491.1"/>
    </source>
</evidence>
<dbReference type="SUPFAM" id="SSF53335">
    <property type="entry name" value="S-adenosyl-L-methionine-dependent methyltransferases"/>
    <property type="match status" value="1"/>
</dbReference>
<dbReference type="Pfam" id="PF08241">
    <property type="entry name" value="Methyltransf_11"/>
    <property type="match status" value="1"/>
</dbReference>
<comment type="caution">
    <text evidence="5">The sequence shown here is derived from an EMBL/GenBank/DDBJ whole genome shotgun (WGS) entry which is preliminary data.</text>
</comment>
<dbReference type="InterPro" id="IPR004033">
    <property type="entry name" value="UbiE/COQ5_MeTrFase"/>
</dbReference>
<dbReference type="PROSITE" id="PS51608">
    <property type="entry name" value="SAM_MT_UBIE"/>
    <property type="match status" value="1"/>
</dbReference>
<dbReference type="InterPro" id="IPR029063">
    <property type="entry name" value="SAM-dependent_MTases_sf"/>
</dbReference>
<dbReference type="CDD" id="cd02440">
    <property type="entry name" value="AdoMet_MTases"/>
    <property type="match status" value="1"/>
</dbReference>
<dbReference type="RefSeq" id="WP_308711764.1">
    <property type="nucleotide sequence ID" value="NZ_JAVHUY010000006.1"/>
</dbReference>
<feature type="domain" description="Methyltransferase type 11" evidence="4">
    <location>
        <begin position="46"/>
        <end position="140"/>
    </location>
</feature>
<evidence type="ECO:0000256" key="2">
    <source>
        <dbReference type="ARBA" id="ARBA00022679"/>
    </source>
</evidence>
<accession>A0ABU0ZDJ1</accession>
<dbReference type="PANTHER" id="PTHR43591">
    <property type="entry name" value="METHYLTRANSFERASE"/>
    <property type="match status" value="1"/>
</dbReference>
<protein>
    <submittedName>
        <fullName evidence="5">Methyltransferase domain-containing protein</fullName>
    </submittedName>
</protein>
<gene>
    <name evidence="5" type="ORF">RB614_08135</name>
</gene>
<evidence type="ECO:0000256" key="1">
    <source>
        <dbReference type="ARBA" id="ARBA00022603"/>
    </source>
</evidence>
<keyword evidence="3" id="KW-0949">S-adenosyl-L-methionine</keyword>
<dbReference type="Gene3D" id="3.40.50.150">
    <property type="entry name" value="Vaccinia Virus protein VP39"/>
    <property type="match status" value="1"/>
</dbReference>
<organism evidence="5 6">
    <name type="scientific">Phytohabitans maris</name>
    <dbReference type="NCBI Taxonomy" id="3071409"/>
    <lineage>
        <taxon>Bacteria</taxon>
        <taxon>Bacillati</taxon>
        <taxon>Actinomycetota</taxon>
        <taxon>Actinomycetes</taxon>
        <taxon>Micromonosporales</taxon>
        <taxon>Micromonosporaceae</taxon>
    </lineage>
</organism>
<sequence length="276" mass="29603">MGGPRWQVAGDGPASAYEKYLVPAFFTGCAERLLELAEVKPGERVLDVATGTGIVARQAAARVGPEGAVTGTDVNEGMLAAAISTGPGEIEWRLADAASLPFPDGTFDLVTCQQGLQFVTDHPTALREIRRVLAPEGRVALAVWRGIEVNPAFVAVVDVLDRYVGTAAGMVLREPFAGPDRADLHRLLTAAGFRAVRVRIGLVDVRFPSAREFLRREVVSTPLAEPVSGLDEARHEEMAAELERTLAPYTDDEGIAFPLQTWLAVAGRGYDPEEGE</sequence>
<evidence type="ECO:0000256" key="3">
    <source>
        <dbReference type="ARBA" id="ARBA00022691"/>
    </source>
</evidence>
<evidence type="ECO:0000259" key="4">
    <source>
        <dbReference type="Pfam" id="PF08241"/>
    </source>
</evidence>
<dbReference type="Proteomes" id="UP001230908">
    <property type="component" value="Unassembled WGS sequence"/>
</dbReference>
<evidence type="ECO:0000313" key="6">
    <source>
        <dbReference type="Proteomes" id="UP001230908"/>
    </source>
</evidence>
<dbReference type="GO" id="GO:0008168">
    <property type="term" value="F:methyltransferase activity"/>
    <property type="evidence" value="ECO:0007669"/>
    <property type="project" value="UniProtKB-KW"/>
</dbReference>
<keyword evidence="2" id="KW-0808">Transferase</keyword>
<dbReference type="InterPro" id="IPR013216">
    <property type="entry name" value="Methyltransf_11"/>
</dbReference>